<dbReference type="InterPro" id="IPR028204">
    <property type="entry name" value="Tricorn_C1"/>
</dbReference>
<evidence type="ECO:0000256" key="1">
    <source>
        <dbReference type="ARBA" id="ARBA00004496"/>
    </source>
</evidence>
<dbReference type="Proteomes" id="UP001216139">
    <property type="component" value="Chromosome"/>
</dbReference>
<comment type="subcellular location">
    <subcellularLocation>
        <location evidence="1">Cytoplasm</location>
    </subcellularLocation>
</comment>
<keyword evidence="5" id="KW-0378">Hydrolase</keyword>
<evidence type="ECO:0000256" key="5">
    <source>
        <dbReference type="ARBA" id="ARBA00022801"/>
    </source>
</evidence>
<evidence type="ECO:0000313" key="9">
    <source>
        <dbReference type="Proteomes" id="UP001216139"/>
    </source>
</evidence>
<evidence type="ECO:0000259" key="7">
    <source>
        <dbReference type="SMART" id="SM00245"/>
    </source>
</evidence>
<dbReference type="Pfam" id="PF14684">
    <property type="entry name" value="Tricorn_C1"/>
    <property type="match status" value="1"/>
</dbReference>
<sequence>MKNKMLITFLIILLASCKKNKEDAAGPATDFEQIFESYWSQMNTKYMYWDIDTTNWDNTYVKYKPLFKALDISKDADIIKSQEYFAEMSASLIDSHFVLHFDSPLISQSDFYPALVRKSKRSDFHSPFPYLKIDSSYFDAGYLTGTYITSDSLRMTTACAFIHKNILYFNCDRFGLEEAYLSKGNRAKSCIDFFFDQLTNHSESVSKVIIDVRNNPGGNIEDLNFLIGHLISKPLKLGYTRYKTGLSKLGYTPWNEAIIQPSSNINKLSIPIIVLGDSFTISLAEAIVMAIHELPDGHFIGEQTWGATGPVASGYLYYGGPFAVSNFMNVTESSAEFKYVDGKIYEGIGFKPDFVVPFDLTKLELHHDTILEQAIFL</sequence>
<dbReference type="EMBL" id="CP117167">
    <property type="protein sequence ID" value="WCT14246.1"/>
    <property type="molecule type" value="Genomic_DNA"/>
</dbReference>
<accession>A0ABY7TD38</accession>
<reference evidence="8 9" key="1">
    <citation type="submission" date="2023-02" db="EMBL/GenBank/DDBJ databases">
        <title>Genome sequence of Mucilaginibacter jinjuensis strain KACC 16571.</title>
        <authorList>
            <person name="Kim S."/>
            <person name="Heo J."/>
            <person name="Kwon S.-W."/>
        </authorList>
    </citation>
    <scope>NUCLEOTIDE SEQUENCE [LARGE SCALE GENOMIC DNA]</scope>
    <source>
        <strain evidence="8 9">KACC 16571</strain>
    </source>
</reference>
<evidence type="ECO:0000313" key="8">
    <source>
        <dbReference type="EMBL" id="WCT14246.1"/>
    </source>
</evidence>
<dbReference type="SMART" id="SM00245">
    <property type="entry name" value="TSPc"/>
    <property type="match status" value="1"/>
</dbReference>
<dbReference type="InterPro" id="IPR005151">
    <property type="entry name" value="Tail-specific_protease"/>
</dbReference>
<evidence type="ECO:0000256" key="6">
    <source>
        <dbReference type="ARBA" id="ARBA00022825"/>
    </source>
</evidence>
<evidence type="ECO:0000256" key="2">
    <source>
        <dbReference type="ARBA" id="ARBA00008524"/>
    </source>
</evidence>
<proteinExistence type="inferred from homology"/>
<dbReference type="PANTHER" id="PTHR43253">
    <property type="entry name" value="TRICORN PROTEASE HOMOLOG 2-RELATED"/>
    <property type="match status" value="1"/>
</dbReference>
<dbReference type="PROSITE" id="PS51257">
    <property type="entry name" value="PROKAR_LIPOPROTEIN"/>
    <property type="match status" value="1"/>
</dbReference>
<keyword evidence="4" id="KW-0645">Protease</keyword>
<evidence type="ECO:0000256" key="3">
    <source>
        <dbReference type="ARBA" id="ARBA00022490"/>
    </source>
</evidence>
<keyword evidence="9" id="KW-1185">Reference proteome</keyword>
<protein>
    <submittedName>
        <fullName evidence="8">S41 family peptidase</fullName>
    </submittedName>
</protein>
<keyword evidence="6" id="KW-0720">Serine protease</keyword>
<gene>
    <name evidence="8" type="ORF">PQO05_09905</name>
</gene>
<dbReference type="Gene3D" id="3.30.750.44">
    <property type="match status" value="1"/>
</dbReference>
<dbReference type="SUPFAM" id="SSF52096">
    <property type="entry name" value="ClpP/crotonase"/>
    <property type="match status" value="1"/>
</dbReference>
<keyword evidence="3" id="KW-0963">Cytoplasm</keyword>
<name>A0ABY7TD38_9SPHI</name>
<dbReference type="InterPro" id="IPR012393">
    <property type="entry name" value="Tricorn_protease"/>
</dbReference>
<dbReference type="InterPro" id="IPR029045">
    <property type="entry name" value="ClpP/crotonase-like_dom_sf"/>
</dbReference>
<evidence type="ECO:0000256" key="4">
    <source>
        <dbReference type="ARBA" id="ARBA00022670"/>
    </source>
</evidence>
<dbReference type="PANTHER" id="PTHR43253:SF1">
    <property type="entry name" value="TRICORN PROTEASE HOMOLOG 2-RELATED"/>
    <property type="match status" value="1"/>
</dbReference>
<dbReference type="Gene3D" id="3.90.226.10">
    <property type="entry name" value="2-enoyl-CoA Hydratase, Chain A, domain 1"/>
    <property type="match status" value="1"/>
</dbReference>
<comment type="similarity">
    <text evidence="2">Belongs to the peptidase S41B family.</text>
</comment>
<dbReference type="Pfam" id="PF03572">
    <property type="entry name" value="Peptidase_S41"/>
    <property type="match status" value="1"/>
</dbReference>
<organism evidence="8 9">
    <name type="scientific">Mucilaginibacter jinjuensis</name>
    <dbReference type="NCBI Taxonomy" id="1176721"/>
    <lineage>
        <taxon>Bacteria</taxon>
        <taxon>Pseudomonadati</taxon>
        <taxon>Bacteroidota</taxon>
        <taxon>Sphingobacteriia</taxon>
        <taxon>Sphingobacteriales</taxon>
        <taxon>Sphingobacteriaceae</taxon>
        <taxon>Mucilaginibacter</taxon>
    </lineage>
</organism>
<dbReference type="RefSeq" id="WP_273632610.1">
    <property type="nucleotide sequence ID" value="NZ_CP117167.1"/>
</dbReference>
<feature type="domain" description="Tail specific protease" evidence="7">
    <location>
        <begin position="150"/>
        <end position="357"/>
    </location>
</feature>